<name>A0ABW0TGZ7_9BACL</name>
<gene>
    <name evidence="1" type="ORF">ACFPRA_04725</name>
</gene>
<keyword evidence="2" id="KW-1185">Reference proteome</keyword>
<organism evidence="1 2">
    <name type="scientific">Sporosarcina soli</name>
    <dbReference type="NCBI Taxonomy" id="334736"/>
    <lineage>
        <taxon>Bacteria</taxon>
        <taxon>Bacillati</taxon>
        <taxon>Bacillota</taxon>
        <taxon>Bacilli</taxon>
        <taxon>Bacillales</taxon>
        <taxon>Caryophanaceae</taxon>
        <taxon>Sporosarcina</taxon>
    </lineage>
</organism>
<dbReference type="RefSeq" id="WP_381431255.1">
    <property type="nucleotide sequence ID" value="NZ_JBHSNO010000005.1"/>
</dbReference>
<evidence type="ECO:0000313" key="2">
    <source>
        <dbReference type="Proteomes" id="UP001596109"/>
    </source>
</evidence>
<accession>A0ABW0TGZ7</accession>
<protein>
    <submittedName>
        <fullName evidence="1">Uncharacterized protein</fullName>
    </submittedName>
</protein>
<comment type="caution">
    <text evidence="1">The sequence shown here is derived from an EMBL/GenBank/DDBJ whole genome shotgun (WGS) entry which is preliminary data.</text>
</comment>
<sequence length="83" mass="9248">MLKERINVSFIVSKNNDIYNPSLIPKTVEIHTGSNLAILHFEGSFETQLNSNTPDGRQLFSSMNSISSEIENGSGNWIQTGYD</sequence>
<dbReference type="Proteomes" id="UP001596109">
    <property type="component" value="Unassembled WGS sequence"/>
</dbReference>
<dbReference type="EMBL" id="JBHSNO010000005">
    <property type="protein sequence ID" value="MFC5588174.1"/>
    <property type="molecule type" value="Genomic_DNA"/>
</dbReference>
<evidence type="ECO:0000313" key="1">
    <source>
        <dbReference type="EMBL" id="MFC5588174.1"/>
    </source>
</evidence>
<proteinExistence type="predicted"/>
<reference evidence="2" key="1">
    <citation type="journal article" date="2019" name="Int. J. Syst. Evol. Microbiol.">
        <title>The Global Catalogue of Microorganisms (GCM) 10K type strain sequencing project: providing services to taxonomists for standard genome sequencing and annotation.</title>
        <authorList>
            <consortium name="The Broad Institute Genomics Platform"/>
            <consortium name="The Broad Institute Genome Sequencing Center for Infectious Disease"/>
            <person name="Wu L."/>
            <person name="Ma J."/>
        </authorList>
    </citation>
    <scope>NUCLEOTIDE SEQUENCE [LARGE SCALE GENOMIC DNA]</scope>
    <source>
        <strain evidence="2">CGMCC 4.1434</strain>
    </source>
</reference>